<reference evidence="3 4" key="1">
    <citation type="submission" date="2023-09" db="EMBL/GenBank/DDBJ databases">
        <title>Genomes of two closely related lineages of the louse Polyplax serrata with different host specificities.</title>
        <authorList>
            <person name="Martinu J."/>
            <person name="Tarabai H."/>
            <person name="Stefka J."/>
            <person name="Hypsa V."/>
        </authorList>
    </citation>
    <scope>NUCLEOTIDE SEQUENCE [LARGE SCALE GENOMIC DNA]</scope>
    <source>
        <strain evidence="3">98ZLc_SE</strain>
    </source>
</reference>
<dbReference type="Proteomes" id="UP001359485">
    <property type="component" value="Unassembled WGS sequence"/>
</dbReference>
<evidence type="ECO:0000256" key="1">
    <source>
        <dbReference type="ARBA" id="ARBA00038508"/>
    </source>
</evidence>
<dbReference type="InterPro" id="IPR013922">
    <property type="entry name" value="Cyclin_PHO80-like"/>
</dbReference>
<gene>
    <name evidence="3" type="ORF">RUM44_008789</name>
</gene>
<comment type="similarity">
    <text evidence="1">Belongs to the CNPPD1 family.</text>
</comment>
<protein>
    <recommendedName>
        <fullName evidence="2">Protein CNPPD1</fullName>
    </recommendedName>
</protein>
<dbReference type="CDD" id="cd20557">
    <property type="entry name" value="CYCLIN_ScPCL1-like"/>
    <property type="match status" value="1"/>
</dbReference>
<name>A0ABR1B991_POLSC</name>
<organism evidence="3 4">
    <name type="scientific">Polyplax serrata</name>
    <name type="common">Common mouse louse</name>
    <dbReference type="NCBI Taxonomy" id="468196"/>
    <lineage>
        <taxon>Eukaryota</taxon>
        <taxon>Metazoa</taxon>
        <taxon>Ecdysozoa</taxon>
        <taxon>Arthropoda</taxon>
        <taxon>Hexapoda</taxon>
        <taxon>Insecta</taxon>
        <taxon>Pterygota</taxon>
        <taxon>Neoptera</taxon>
        <taxon>Paraneoptera</taxon>
        <taxon>Psocodea</taxon>
        <taxon>Troctomorpha</taxon>
        <taxon>Phthiraptera</taxon>
        <taxon>Anoplura</taxon>
        <taxon>Polyplacidae</taxon>
        <taxon>Polyplax</taxon>
    </lineage>
</organism>
<evidence type="ECO:0000256" key="2">
    <source>
        <dbReference type="ARBA" id="ARBA00040808"/>
    </source>
</evidence>
<accession>A0ABR1B991</accession>
<keyword evidence="4" id="KW-1185">Reference proteome</keyword>
<dbReference type="Gene3D" id="1.10.472.10">
    <property type="entry name" value="Cyclin-like"/>
    <property type="match status" value="1"/>
</dbReference>
<dbReference type="PANTHER" id="PTHR15615">
    <property type="match status" value="1"/>
</dbReference>
<proteinExistence type="inferred from homology"/>
<sequence>MLITPMLKRLCHRKQKMKNFVDHEEYLTRIAKSLYYVQIPRTNYTSLPVTELAAEIFSQTNKFSLNRLDIEEAARYTTDGCISPCLLVLALLYLERLRSSNPKYLTKVSPTELFLISLLVGSKFLQDDGEEGELNNTDWAEITGLSVQEINKAEKDFLDAINWQVYVSEQEFWKRFNSLESKVGLRQGCKRGWFTYMELNMLFQLIDLSNFVKCLWNVTTACMISYTASVLALVGSALLVGQIPGLKLKPKVPMTDISEWNVNSTSSTLSENLINVDCNAIQDCNKSMYIDTLTDSGNITEPDCVNLLSSSWNSDHRRRGEFNTGETILEKHILNRFYRAPSFTSKSVSSSDFLELTNLINGKSGSFDSGENYKVWSLLYLTEYLSVYPYHAFT</sequence>
<dbReference type="Pfam" id="PF08613">
    <property type="entry name" value="Cyclin"/>
    <property type="match status" value="1"/>
</dbReference>
<comment type="caution">
    <text evidence="3">The sequence shown here is derived from an EMBL/GenBank/DDBJ whole genome shotgun (WGS) entry which is preliminary data.</text>
</comment>
<dbReference type="EMBL" id="JAWJWF010000002">
    <property type="protein sequence ID" value="KAK6638360.1"/>
    <property type="molecule type" value="Genomic_DNA"/>
</dbReference>
<evidence type="ECO:0000313" key="3">
    <source>
        <dbReference type="EMBL" id="KAK6638360.1"/>
    </source>
</evidence>
<dbReference type="PANTHER" id="PTHR15615:SF108">
    <property type="entry name" value="PROTEIN CNPPD1"/>
    <property type="match status" value="1"/>
</dbReference>
<evidence type="ECO:0000313" key="4">
    <source>
        <dbReference type="Proteomes" id="UP001359485"/>
    </source>
</evidence>